<protein>
    <submittedName>
        <fullName evidence="2">Uncharacterized protein</fullName>
    </submittedName>
</protein>
<evidence type="ECO:0000256" key="1">
    <source>
        <dbReference type="SAM" id="MobiDB-lite"/>
    </source>
</evidence>
<feature type="compositionally biased region" description="Low complexity" evidence="1">
    <location>
        <begin position="75"/>
        <end position="84"/>
    </location>
</feature>
<organism evidence="2 3">
    <name type="scientific">Folsomia candida</name>
    <name type="common">Springtail</name>
    <dbReference type="NCBI Taxonomy" id="158441"/>
    <lineage>
        <taxon>Eukaryota</taxon>
        <taxon>Metazoa</taxon>
        <taxon>Ecdysozoa</taxon>
        <taxon>Arthropoda</taxon>
        <taxon>Hexapoda</taxon>
        <taxon>Collembola</taxon>
        <taxon>Entomobryomorpha</taxon>
        <taxon>Isotomoidea</taxon>
        <taxon>Isotomidae</taxon>
        <taxon>Proisotominae</taxon>
        <taxon>Folsomia</taxon>
    </lineage>
</organism>
<gene>
    <name evidence="2" type="ORF">Fcan01_11350</name>
</gene>
<feature type="region of interest" description="Disordered" evidence="1">
    <location>
        <begin position="96"/>
        <end position="122"/>
    </location>
</feature>
<dbReference type="AlphaFoldDB" id="A0A226E8U6"/>
<feature type="compositionally biased region" description="Polar residues" evidence="1">
    <location>
        <begin position="51"/>
        <end position="74"/>
    </location>
</feature>
<keyword evidence="3" id="KW-1185">Reference proteome</keyword>
<proteinExistence type="predicted"/>
<sequence length="357" mass="38450">MSSNSEQEPHPPPPTNDPNTSVTSEGRSTRRRGPPPIDVPHIAPTRRVQRNQDLSSVQPGQTQVSDLLSSSSQNPGATASPAGSSSFASALNYFTQSVAPPPHDESPTPKTESSDEESLEDFSDSVDLDAMGEAAFNQTLAALKSRANLQYSAFEHHESGLAPLSLTDAQLHVEDLKELGKDLTALHRACFTTFTTAKKDPAAAVTPLEDALERYSAVHAIFAHSRSQFTALVRTLTPITGAGLKPPKLSLPTFKGIHGEWPAFKSAFTTLIIDGNWNIAWDRLTARYDSAREAAHDAVKPLLDLPALMSQTGNGIGRYIRIRKNPGHVATIPQTTTTNIQFTNNMLATAGNITVEI</sequence>
<dbReference type="EMBL" id="LNIX01000005">
    <property type="protein sequence ID" value="OXA53983.1"/>
    <property type="molecule type" value="Genomic_DNA"/>
</dbReference>
<feature type="region of interest" description="Disordered" evidence="1">
    <location>
        <begin position="1"/>
        <end position="84"/>
    </location>
</feature>
<dbReference type="Proteomes" id="UP000198287">
    <property type="component" value="Unassembled WGS sequence"/>
</dbReference>
<evidence type="ECO:0000313" key="2">
    <source>
        <dbReference type="EMBL" id="OXA53983.1"/>
    </source>
</evidence>
<dbReference type="OrthoDB" id="5984724at2759"/>
<comment type="caution">
    <text evidence="2">The sequence shown here is derived from an EMBL/GenBank/DDBJ whole genome shotgun (WGS) entry which is preliminary data.</text>
</comment>
<accession>A0A226E8U6</accession>
<name>A0A226E8U6_FOLCA</name>
<evidence type="ECO:0000313" key="3">
    <source>
        <dbReference type="Proteomes" id="UP000198287"/>
    </source>
</evidence>
<reference evidence="2 3" key="1">
    <citation type="submission" date="2015-12" db="EMBL/GenBank/DDBJ databases">
        <title>The genome of Folsomia candida.</title>
        <authorList>
            <person name="Faddeeva A."/>
            <person name="Derks M.F."/>
            <person name="Anvar Y."/>
            <person name="Smit S."/>
            <person name="Van Straalen N."/>
            <person name="Roelofs D."/>
        </authorList>
    </citation>
    <scope>NUCLEOTIDE SEQUENCE [LARGE SCALE GENOMIC DNA]</scope>
    <source>
        <strain evidence="2 3">VU population</strain>
        <tissue evidence="2">Whole body</tissue>
    </source>
</reference>